<gene>
    <name evidence="2" type="ORF">GKE01_11350</name>
</gene>
<feature type="domain" description="RelA/SpoT" evidence="1">
    <location>
        <begin position="46"/>
        <end position="177"/>
    </location>
</feature>
<dbReference type="EMBL" id="WKLP01000015">
    <property type="protein sequence ID" value="MRY12063.1"/>
    <property type="molecule type" value="Genomic_DNA"/>
</dbReference>
<dbReference type="SUPFAM" id="SSF81301">
    <property type="entry name" value="Nucleotidyltransferase"/>
    <property type="match status" value="1"/>
</dbReference>
<evidence type="ECO:0000259" key="1">
    <source>
        <dbReference type="SMART" id="SM00954"/>
    </source>
</evidence>
<dbReference type="InterPro" id="IPR007685">
    <property type="entry name" value="RelA_SpoT"/>
</dbReference>
<dbReference type="PANTHER" id="PTHR41773:SF1">
    <property type="entry name" value="RELA_SPOT DOMAIN-CONTAINING PROTEIN"/>
    <property type="match status" value="1"/>
</dbReference>
<sequence length="323" mass="37546">MSEEEIKKEFGMLKPDLEAWGKFVDQTIKNIISNYRYGEIQIFPKYRLKNEQSFINKALYRGKGYDNPMVQIEDKVGTRVVVLVTDIVDRISKDLKTYDQWNIKESKTKHEIFEEVPDKFGYQSIHYIVTPKDNCCNFASGSSRLEQLTCEIQVRTLLQHAYAEISHDNVYKGPYKNDPVILRQLAKSMALMEAADDYFCKTLEQVSAPQNKENMLLEHLVKVFMEIRGLDEPPAFDRNLAEEILSLVADEHISKDDIDVFLKSNPDIVDAIRYGKSVIIQQPIIILLAYCLVKLPYNFQEKWDIDRDVYDDICRSLGYAPDY</sequence>
<dbReference type="PANTHER" id="PTHR41773">
    <property type="entry name" value="GTP PYROPHOSPHATASE-RELATED"/>
    <property type="match status" value="1"/>
</dbReference>
<organism evidence="2">
    <name type="scientific">Parabacteroides goldsteinii</name>
    <dbReference type="NCBI Taxonomy" id="328812"/>
    <lineage>
        <taxon>Bacteria</taxon>
        <taxon>Pseudomonadati</taxon>
        <taxon>Bacteroidota</taxon>
        <taxon>Bacteroidia</taxon>
        <taxon>Bacteroidales</taxon>
        <taxon>Tannerellaceae</taxon>
        <taxon>Parabacteroides</taxon>
    </lineage>
</organism>
<accession>A0A6G1ZDN7</accession>
<reference evidence="2" key="1">
    <citation type="journal article" date="2019" name="Nat. Med.">
        <title>A library of human gut bacterial isolates paired with longitudinal multiomics data enables mechanistic microbiome research.</title>
        <authorList>
            <person name="Poyet M."/>
            <person name="Groussin M."/>
            <person name="Gibbons S.M."/>
            <person name="Avila-Pacheco J."/>
            <person name="Jiang X."/>
            <person name="Kearney S.M."/>
            <person name="Perrotta A.R."/>
            <person name="Berdy B."/>
            <person name="Zhao S."/>
            <person name="Lieberman T.D."/>
            <person name="Swanson P.K."/>
            <person name="Smith M."/>
            <person name="Roesemann S."/>
            <person name="Alexander J.E."/>
            <person name="Rich S.A."/>
            <person name="Livny J."/>
            <person name="Vlamakis H."/>
            <person name="Clish C."/>
            <person name="Bullock K."/>
            <person name="Deik A."/>
            <person name="Scott J."/>
            <person name="Pierce K.A."/>
            <person name="Xavier R.J."/>
            <person name="Alm E.J."/>
        </authorList>
    </citation>
    <scope>NUCLEOTIDE SEQUENCE</scope>
    <source>
        <strain evidence="2">BIOML-A4</strain>
    </source>
</reference>
<dbReference type="RefSeq" id="WP_154278040.1">
    <property type="nucleotide sequence ID" value="NZ_WKLJ01000001.1"/>
</dbReference>
<dbReference type="AlphaFoldDB" id="A0A6G1ZDN7"/>
<dbReference type="Pfam" id="PF04607">
    <property type="entry name" value="RelA_SpoT"/>
    <property type="match status" value="1"/>
</dbReference>
<proteinExistence type="predicted"/>
<name>A0A6G1ZDN7_9BACT</name>
<dbReference type="GO" id="GO:0015969">
    <property type="term" value="P:guanosine tetraphosphate metabolic process"/>
    <property type="evidence" value="ECO:0007669"/>
    <property type="project" value="InterPro"/>
</dbReference>
<protein>
    <recommendedName>
        <fullName evidence="1">RelA/SpoT domain-containing protein</fullName>
    </recommendedName>
</protein>
<dbReference type="Gene3D" id="3.30.460.10">
    <property type="entry name" value="Beta Polymerase, domain 2"/>
    <property type="match status" value="1"/>
</dbReference>
<dbReference type="SMART" id="SM00954">
    <property type="entry name" value="RelA_SpoT"/>
    <property type="match status" value="1"/>
</dbReference>
<evidence type="ECO:0000313" key="2">
    <source>
        <dbReference type="EMBL" id="MRY12063.1"/>
    </source>
</evidence>
<dbReference type="CDD" id="cd05399">
    <property type="entry name" value="NT_Rel-Spo_like"/>
    <property type="match status" value="1"/>
</dbReference>
<dbReference type="InterPro" id="IPR043519">
    <property type="entry name" value="NT_sf"/>
</dbReference>
<comment type="caution">
    <text evidence="2">The sequence shown here is derived from an EMBL/GenBank/DDBJ whole genome shotgun (WGS) entry which is preliminary data.</text>
</comment>